<dbReference type="CDD" id="cd05387">
    <property type="entry name" value="BY-kinase"/>
    <property type="match status" value="1"/>
</dbReference>
<name>A0A2S5KSG6_9PROT</name>
<dbReference type="PANTHER" id="PTHR32309:SF13">
    <property type="entry name" value="FERRIC ENTEROBACTIN TRANSPORT PROTEIN FEPE"/>
    <property type="match status" value="1"/>
</dbReference>
<accession>A0A2S5KSG6</accession>
<dbReference type="Proteomes" id="UP000238196">
    <property type="component" value="Unassembled WGS sequence"/>
</dbReference>
<organism evidence="3 4">
    <name type="scientific">Proteobacteria bacterium 228</name>
    <dbReference type="NCBI Taxonomy" id="2083153"/>
    <lineage>
        <taxon>Bacteria</taxon>
        <taxon>Pseudomonadati</taxon>
        <taxon>Pseudomonadota</taxon>
    </lineage>
</organism>
<gene>
    <name evidence="3" type="ORF">C4K68_08955</name>
</gene>
<evidence type="ECO:0000313" key="4">
    <source>
        <dbReference type="Proteomes" id="UP000238196"/>
    </source>
</evidence>
<protein>
    <submittedName>
        <fullName evidence="3">Cobalamin biosynthesis protein CobQ</fullName>
    </submittedName>
</protein>
<reference evidence="3 4" key="1">
    <citation type="submission" date="2018-02" db="EMBL/GenBank/DDBJ databases">
        <title>novel marine gammaproteobacteria from coastal saline agro ecosystem.</title>
        <authorList>
            <person name="Krishnan R."/>
            <person name="Ramesh Kumar N."/>
        </authorList>
    </citation>
    <scope>NUCLEOTIDE SEQUENCE [LARGE SCALE GENOMIC DNA]</scope>
    <source>
        <strain evidence="3 4">228</strain>
    </source>
</reference>
<dbReference type="SUPFAM" id="SSF52540">
    <property type="entry name" value="P-loop containing nucleoside triphosphate hydrolases"/>
    <property type="match status" value="1"/>
</dbReference>
<dbReference type="GO" id="GO:0005886">
    <property type="term" value="C:plasma membrane"/>
    <property type="evidence" value="ECO:0007669"/>
    <property type="project" value="TreeGrafter"/>
</dbReference>
<comment type="caution">
    <text evidence="3">The sequence shown here is derived from an EMBL/GenBank/DDBJ whole genome shotgun (WGS) entry which is preliminary data.</text>
</comment>
<dbReference type="InterPro" id="IPR050445">
    <property type="entry name" value="Bact_polysacc_biosynth/exp"/>
</dbReference>
<evidence type="ECO:0000256" key="1">
    <source>
        <dbReference type="ARBA" id="ARBA00022741"/>
    </source>
</evidence>
<dbReference type="AlphaFoldDB" id="A0A2S5KSG6"/>
<evidence type="ECO:0000313" key="3">
    <source>
        <dbReference type="EMBL" id="PPC77698.1"/>
    </source>
</evidence>
<dbReference type="OrthoDB" id="7002429at2"/>
<evidence type="ECO:0000256" key="2">
    <source>
        <dbReference type="ARBA" id="ARBA00022840"/>
    </source>
</evidence>
<keyword evidence="2" id="KW-0067">ATP-binding</keyword>
<dbReference type="Gene3D" id="3.40.50.300">
    <property type="entry name" value="P-loop containing nucleotide triphosphate hydrolases"/>
    <property type="match status" value="1"/>
</dbReference>
<dbReference type="EMBL" id="PRLP01000027">
    <property type="protein sequence ID" value="PPC77698.1"/>
    <property type="molecule type" value="Genomic_DNA"/>
</dbReference>
<dbReference type="InterPro" id="IPR005702">
    <property type="entry name" value="Wzc-like_C"/>
</dbReference>
<proteinExistence type="predicted"/>
<keyword evidence="1" id="KW-0547">Nucleotide-binding</keyword>
<dbReference type="GO" id="GO:0004713">
    <property type="term" value="F:protein tyrosine kinase activity"/>
    <property type="evidence" value="ECO:0007669"/>
    <property type="project" value="TreeGrafter"/>
</dbReference>
<dbReference type="InterPro" id="IPR027417">
    <property type="entry name" value="P-loop_NTPase"/>
</dbReference>
<sequence>MNGNSRMLQHLAKAPSEINLVSTMLDPAQQVFLLTSAGSQSGTTTSAVTLANQLAKASMGQVLLIDASLSATSITQQSDLRRAPGLLELLENQTSEQLAASVLSYPDLPFHLLPLGQRTAQSEQLIQEKTSQLLSLLKRHFRFIVIDADAVYASADTLIFSSLVDGVILVIGAEETRWEVAQAAALRLTQNGATLLGSVFNRRKYYMPKWLYDQL</sequence>
<dbReference type="PANTHER" id="PTHR32309">
    <property type="entry name" value="TYROSINE-PROTEIN KINASE"/>
    <property type="match status" value="1"/>
</dbReference>